<name>A0A4Q9LXS4_9MICR</name>
<organism evidence="1 2">
    <name type="scientific">Hamiltosporidium tvaerminnensis</name>
    <dbReference type="NCBI Taxonomy" id="1176355"/>
    <lineage>
        <taxon>Eukaryota</taxon>
        <taxon>Fungi</taxon>
        <taxon>Fungi incertae sedis</taxon>
        <taxon>Microsporidia</taxon>
        <taxon>Dubosqiidae</taxon>
        <taxon>Hamiltosporidium</taxon>
    </lineage>
</organism>
<comment type="caution">
    <text evidence="1">The sequence shown here is derived from an EMBL/GenBank/DDBJ whole genome shotgun (WGS) entry which is preliminary data.</text>
</comment>
<proteinExistence type="predicted"/>
<dbReference type="Proteomes" id="UP000292282">
    <property type="component" value="Unassembled WGS sequence"/>
</dbReference>
<sequence length="106" mass="12724">MKSRIETSLIFQDHLSKINEFIFYEKTASIEKYEVPEIRKIENVHIIEDIINNIKNVYQQSSLEDAIRCNTNIPERNKDLYLKLLKKDNFKDKIKIFEFLILYLGI</sequence>
<protein>
    <submittedName>
        <fullName evidence="1">Uncharacterized protein</fullName>
    </submittedName>
</protein>
<dbReference type="VEuPathDB" id="MicrosporidiaDB:CWI38_0407p0020"/>
<gene>
    <name evidence="1" type="ORF">CWI38_0407p0020</name>
</gene>
<accession>A0A4Q9LXS4</accession>
<dbReference type="EMBL" id="PITK01000407">
    <property type="protein sequence ID" value="TBU13514.1"/>
    <property type="molecule type" value="Genomic_DNA"/>
</dbReference>
<dbReference type="AlphaFoldDB" id="A0A4Q9LXS4"/>
<evidence type="ECO:0000313" key="1">
    <source>
        <dbReference type="EMBL" id="TBU13514.1"/>
    </source>
</evidence>
<evidence type="ECO:0000313" key="2">
    <source>
        <dbReference type="Proteomes" id="UP000292282"/>
    </source>
</evidence>
<reference evidence="1 2" key="1">
    <citation type="submission" date="2017-12" db="EMBL/GenBank/DDBJ databases">
        <authorList>
            <person name="Pombert J.-F."/>
            <person name="Haag K.L."/>
            <person name="Ebert D."/>
        </authorList>
    </citation>
    <scope>NUCLEOTIDE SEQUENCE [LARGE SCALE GENOMIC DNA]</scope>
    <source>
        <strain evidence="1">IL-G-3</strain>
    </source>
</reference>
<keyword evidence="2" id="KW-1185">Reference proteome</keyword>